<dbReference type="Gene3D" id="1.10.630.10">
    <property type="entry name" value="Cytochrome P450"/>
    <property type="match status" value="1"/>
</dbReference>
<evidence type="ECO:0000313" key="16">
    <source>
        <dbReference type="EMBL" id="KZT56626.1"/>
    </source>
</evidence>
<accession>A0A165FEG9</accession>
<dbReference type="GO" id="GO:0016705">
    <property type="term" value="F:oxidoreductase activity, acting on paired donors, with incorporation or reduction of molecular oxygen"/>
    <property type="evidence" value="ECO:0007669"/>
    <property type="project" value="InterPro"/>
</dbReference>
<proteinExistence type="inferred from homology"/>
<evidence type="ECO:0000256" key="13">
    <source>
        <dbReference type="PIRSR" id="PIRSR602401-1"/>
    </source>
</evidence>
<evidence type="ECO:0000256" key="8">
    <source>
        <dbReference type="ARBA" id="ARBA00022989"/>
    </source>
</evidence>
<keyword evidence="8" id="KW-1133">Transmembrane helix</keyword>
<dbReference type="InterPro" id="IPR001128">
    <property type="entry name" value="Cyt_P450"/>
</dbReference>
<dbReference type="OrthoDB" id="2789670at2759"/>
<evidence type="ECO:0000256" key="14">
    <source>
        <dbReference type="RuleBase" id="RU000461"/>
    </source>
</evidence>
<keyword evidence="17" id="KW-1185">Reference proteome</keyword>
<evidence type="ECO:0000256" key="7">
    <source>
        <dbReference type="ARBA" id="ARBA00022723"/>
    </source>
</evidence>
<evidence type="ECO:0000256" key="12">
    <source>
        <dbReference type="ARBA" id="ARBA00023136"/>
    </source>
</evidence>
<dbReference type="InterPro" id="IPR036396">
    <property type="entry name" value="Cyt_P450_sf"/>
</dbReference>
<evidence type="ECO:0000256" key="10">
    <source>
        <dbReference type="ARBA" id="ARBA00023004"/>
    </source>
</evidence>
<dbReference type="PANTHER" id="PTHR46300:SF2">
    <property type="entry name" value="CYTOCHROME P450 MONOOXYGENASE ALNH-RELATED"/>
    <property type="match status" value="1"/>
</dbReference>
<evidence type="ECO:0000256" key="3">
    <source>
        <dbReference type="ARBA" id="ARBA00005179"/>
    </source>
</evidence>
<keyword evidence="11 14" id="KW-0503">Monooxygenase</keyword>
<gene>
    <name evidence="16" type="ORF">CALCODRAFT_454031</name>
</gene>
<comment type="cofactor">
    <cofactor evidence="1 13">
        <name>heme</name>
        <dbReference type="ChEBI" id="CHEBI:30413"/>
    </cofactor>
</comment>
<dbReference type="PANTHER" id="PTHR46300">
    <property type="entry name" value="P450, PUTATIVE (EUROFUNG)-RELATED-RELATED"/>
    <property type="match status" value="1"/>
</dbReference>
<dbReference type="SUPFAM" id="SSF48264">
    <property type="entry name" value="Cytochrome P450"/>
    <property type="match status" value="1"/>
</dbReference>
<dbReference type="PROSITE" id="PS00086">
    <property type="entry name" value="CYTOCHROME_P450"/>
    <property type="match status" value="1"/>
</dbReference>
<keyword evidence="10 13" id="KW-0408">Iron</keyword>
<dbReference type="GO" id="GO:0005506">
    <property type="term" value="F:iron ion binding"/>
    <property type="evidence" value="ECO:0007669"/>
    <property type="project" value="InterPro"/>
</dbReference>
<dbReference type="Proteomes" id="UP000076842">
    <property type="component" value="Unassembled WGS sequence"/>
</dbReference>
<evidence type="ECO:0000256" key="1">
    <source>
        <dbReference type="ARBA" id="ARBA00001971"/>
    </source>
</evidence>
<dbReference type="PRINTS" id="PR00385">
    <property type="entry name" value="P450"/>
</dbReference>
<evidence type="ECO:0000256" key="5">
    <source>
        <dbReference type="ARBA" id="ARBA00022617"/>
    </source>
</evidence>
<dbReference type="InterPro" id="IPR017972">
    <property type="entry name" value="Cyt_P450_CS"/>
</dbReference>
<dbReference type="AlphaFoldDB" id="A0A165FEG9"/>
<evidence type="ECO:0000256" key="15">
    <source>
        <dbReference type="SAM" id="SignalP"/>
    </source>
</evidence>
<dbReference type="STRING" id="1353952.A0A165FEG9"/>
<evidence type="ECO:0000256" key="4">
    <source>
        <dbReference type="ARBA" id="ARBA00010617"/>
    </source>
</evidence>
<sequence>MVSTAILIGVALLVVTVLLLQPDRYAKLPPGPPGLPLLGNVLQLPASFMYLKLHEWSQQYGPIFSFNAAGQRVVVVSSAKVAGDVLDRLSAYSSNRPRWYKLNDYLSAGGNVVTMSASDTWRRLRKAVHEVLNVRNVNGFRSMQEEEAAITIHYLLKYPQVNLVKHFHRTSASIIWRGVYGGNPLSLDGPDPSQRVQDMSAEAFKAGLPGNSLMDMFPPLRHLYANSKWLRKPLDDYATESTNMFVDLYAGAKDAWALGEPCISNNLNKLSEDYGISQTSKAWTSGVVFSAGQDTTATALRFFALAMLLHPEVMLKAQTELDVVVGDRMPTFEDKEKLLYITAIAEEVTRWHPPAPGGVPHAASEDFVYEGYVIPRGTWIIDNIWSQTRDPALYDEADTFDPSRFLDAEGCIKAAAPDSHDDGLGFGHGRRICPGRDLAANSLFISIACLLWAFEFRPVKGEAAPEDIGLVDNFITVQPAPFKVDLVPRFRDLDLRLGETVAHLA</sequence>
<dbReference type="GO" id="GO:0004497">
    <property type="term" value="F:monooxygenase activity"/>
    <property type="evidence" value="ECO:0007669"/>
    <property type="project" value="UniProtKB-KW"/>
</dbReference>
<keyword evidence="7 13" id="KW-0479">Metal-binding</keyword>
<keyword evidence="6" id="KW-0812">Transmembrane</keyword>
<dbReference type="InParanoid" id="A0A165FEG9"/>
<feature type="binding site" description="axial binding residue" evidence="13">
    <location>
        <position position="433"/>
    </location>
    <ligand>
        <name>heme</name>
        <dbReference type="ChEBI" id="CHEBI:30413"/>
    </ligand>
    <ligandPart>
        <name>Fe</name>
        <dbReference type="ChEBI" id="CHEBI:18248"/>
    </ligandPart>
</feature>
<comment type="pathway">
    <text evidence="3">Secondary metabolite biosynthesis.</text>
</comment>
<dbReference type="InterPro" id="IPR002401">
    <property type="entry name" value="Cyt_P450_E_grp-I"/>
</dbReference>
<keyword evidence="9 14" id="KW-0560">Oxidoreductase</keyword>
<organism evidence="16 17">
    <name type="scientific">Calocera cornea HHB12733</name>
    <dbReference type="NCBI Taxonomy" id="1353952"/>
    <lineage>
        <taxon>Eukaryota</taxon>
        <taxon>Fungi</taxon>
        <taxon>Dikarya</taxon>
        <taxon>Basidiomycota</taxon>
        <taxon>Agaricomycotina</taxon>
        <taxon>Dacrymycetes</taxon>
        <taxon>Dacrymycetales</taxon>
        <taxon>Dacrymycetaceae</taxon>
        <taxon>Calocera</taxon>
    </lineage>
</organism>
<dbReference type="CDD" id="cd11065">
    <property type="entry name" value="CYP64-like"/>
    <property type="match status" value="1"/>
</dbReference>
<dbReference type="EMBL" id="KV423974">
    <property type="protein sequence ID" value="KZT56626.1"/>
    <property type="molecule type" value="Genomic_DNA"/>
</dbReference>
<feature type="signal peptide" evidence="15">
    <location>
        <begin position="1"/>
        <end position="26"/>
    </location>
</feature>
<comment type="similarity">
    <text evidence="4 14">Belongs to the cytochrome P450 family.</text>
</comment>
<dbReference type="GO" id="GO:0016020">
    <property type="term" value="C:membrane"/>
    <property type="evidence" value="ECO:0007669"/>
    <property type="project" value="UniProtKB-SubCell"/>
</dbReference>
<keyword evidence="12" id="KW-0472">Membrane</keyword>
<dbReference type="PRINTS" id="PR00463">
    <property type="entry name" value="EP450I"/>
</dbReference>
<protein>
    <submittedName>
        <fullName evidence="16">Cytochrome P450</fullName>
    </submittedName>
</protein>
<name>A0A165FEG9_9BASI</name>
<reference evidence="16 17" key="1">
    <citation type="journal article" date="2016" name="Mol. Biol. Evol.">
        <title>Comparative Genomics of Early-Diverging Mushroom-Forming Fungi Provides Insights into the Origins of Lignocellulose Decay Capabilities.</title>
        <authorList>
            <person name="Nagy L.G."/>
            <person name="Riley R."/>
            <person name="Tritt A."/>
            <person name="Adam C."/>
            <person name="Daum C."/>
            <person name="Floudas D."/>
            <person name="Sun H."/>
            <person name="Yadav J.S."/>
            <person name="Pangilinan J."/>
            <person name="Larsson K.H."/>
            <person name="Matsuura K."/>
            <person name="Barry K."/>
            <person name="Labutti K."/>
            <person name="Kuo R."/>
            <person name="Ohm R.A."/>
            <person name="Bhattacharya S.S."/>
            <person name="Shirouzu T."/>
            <person name="Yoshinaga Y."/>
            <person name="Martin F.M."/>
            <person name="Grigoriev I.V."/>
            <person name="Hibbett D.S."/>
        </authorList>
    </citation>
    <scope>NUCLEOTIDE SEQUENCE [LARGE SCALE GENOMIC DNA]</scope>
    <source>
        <strain evidence="16 17">HHB12733</strain>
    </source>
</reference>
<evidence type="ECO:0000313" key="17">
    <source>
        <dbReference type="Proteomes" id="UP000076842"/>
    </source>
</evidence>
<dbReference type="InterPro" id="IPR050364">
    <property type="entry name" value="Cytochrome_P450_fung"/>
</dbReference>
<evidence type="ECO:0000256" key="6">
    <source>
        <dbReference type="ARBA" id="ARBA00022692"/>
    </source>
</evidence>
<dbReference type="Pfam" id="PF00067">
    <property type="entry name" value="p450"/>
    <property type="match status" value="1"/>
</dbReference>
<feature type="chain" id="PRO_5007857722" evidence="15">
    <location>
        <begin position="27"/>
        <end position="505"/>
    </location>
</feature>
<dbReference type="GO" id="GO:0020037">
    <property type="term" value="F:heme binding"/>
    <property type="evidence" value="ECO:0007669"/>
    <property type="project" value="InterPro"/>
</dbReference>
<evidence type="ECO:0000256" key="9">
    <source>
        <dbReference type="ARBA" id="ARBA00023002"/>
    </source>
</evidence>
<keyword evidence="15" id="KW-0732">Signal</keyword>
<evidence type="ECO:0000256" key="2">
    <source>
        <dbReference type="ARBA" id="ARBA00004370"/>
    </source>
</evidence>
<comment type="subcellular location">
    <subcellularLocation>
        <location evidence="2">Membrane</location>
    </subcellularLocation>
</comment>
<evidence type="ECO:0000256" key="11">
    <source>
        <dbReference type="ARBA" id="ARBA00023033"/>
    </source>
</evidence>
<keyword evidence="5 13" id="KW-0349">Heme</keyword>